<protein>
    <submittedName>
        <fullName evidence="1">Uncharacterized protein</fullName>
    </submittedName>
</protein>
<evidence type="ECO:0000313" key="2">
    <source>
        <dbReference type="Proteomes" id="UP000499080"/>
    </source>
</evidence>
<dbReference type="AlphaFoldDB" id="A0A4Y2FCP3"/>
<reference evidence="1 2" key="1">
    <citation type="journal article" date="2019" name="Sci. Rep.">
        <title>Orb-weaving spider Araneus ventricosus genome elucidates the spidroin gene catalogue.</title>
        <authorList>
            <person name="Kono N."/>
            <person name="Nakamura H."/>
            <person name="Ohtoshi R."/>
            <person name="Moran D.A.P."/>
            <person name="Shinohara A."/>
            <person name="Yoshida Y."/>
            <person name="Fujiwara M."/>
            <person name="Mori M."/>
            <person name="Tomita M."/>
            <person name="Arakawa K."/>
        </authorList>
    </citation>
    <scope>NUCLEOTIDE SEQUENCE [LARGE SCALE GENOMIC DNA]</scope>
</reference>
<accession>A0A4Y2FCP3</accession>
<comment type="caution">
    <text evidence="1">The sequence shown here is derived from an EMBL/GenBank/DDBJ whole genome shotgun (WGS) entry which is preliminary data.</text>
</comment>
<gene>
    <name evidence="1" type="ORF">AVEN_146419_1</name>
</gene>
<evidence type="ECO:0000313" key="1">
    <source>
        <dbReference type="EMBL" id="GBM38236.1"/>
    </source>
</evidence>
<organism evidence="1 2">
    <name type="scientific">Araneus ventricosus</name>
    <name type="common">Orbweaver spider</name>
    <name type="synonym">Epeira ventricosa</name>
    <dbReference type="NCBI Taxonomy" id="182803"/>
    <lineage>
        <taxon>Eukaryota</taxon>
        <taxon>Metazoa</taxon>
        <taxon>Ecdysozoa</taxon>
        <taxon>Arthropoda</taxon>
        <taxon>Chelicerata</taxon>
        <taxon>Arachnida</taxon>
        <taxon>Araneae</taxon>
        <taxon>Araneomorphae</taxon>
        <taxon>Entelegynae</taxon>
        <taxon>Araneoidea</taxon>
        <taxon>Araneidae</taxon>
        <taxon>Araneus</taxon>
    </lineage>
</organism>
<dbReference type="OrthoDB" id="10030726at2759"/>
<dbReference type="EMBL" id="BGPR01173256">
    <property type="protein sequence ID" value="GBM38236.1"/>
    <property type="molecule type" value="Genomic_DNA"/>
</dbReference>
<dbReference type="Proteomes" id="UP000499080">
    <property type="component" value="Unassembled WGS sequence"/>
</dbReference>
<keyword evidence="2" id="KW-1185">Reference proteome</keyword>
<feature type="non-terminal residue" evidence="1">
    <location>
        <position position="52"/>
    </location>
</feature>
<name>A0A4Y2FCP3_ARAVE</name>
<sequence length="52" mass="5771">METDISVQVLTTGDPCSSSEIQKAQLENPAIMPILEKKLNSEDRRIVIFAPI</sequence>
<proteinExistence type="predicted"/>